<dbReference type="EC" id="2.4.2.18" evidence="9"/>
<feature type="binding site" evidence="9">
    <location>
        <position position="226"/>
    </location>
    <ligand>
        <name>Mg(2+)</name>
        <dbReference type="ChEBI" id="CHEBI:18420"/>
        <label>2</label>
    </ligand>
</feature>
<sequence length="342" mass="36744">MIQDKLLKVLEGKDLSRNEAFTFMNLMMKGDMTPAQVAALLTALKMKGETVEELVGFAEGMRAHARTLPPMHSNTVDTCGTGGDGKYTFNISTAAALVASAAGASVAKHGNRSVSSKSGSADVLEQLGVNIYLSTEEAYDLLSETGFCFLFAPLFHESMRHVMPTRKELGFRTCFNLLGPLVNPFQVKVQLVGVYDASLTETVANVLAELGSERVLVVAGLDGLDEISIAGPTRISELKDGKIQTYELTPEDVQLTTRTHPAIYTRDAKESAQQIHAVLDGVPGAARDIVLFNAGAVLYVAGLASNIKDGVKLAADMIDSGKAKQKLNEVIHQSWEVKHAYS</sequence>
<dbReference type="GO" id="GO:0005829">
    <property type="term" value="C:cytosol"/>
    <property type="evidence" value="ECO:0007669"/>
    <property type="project" value="TreeGrafter"/>
</dbReference>
<dbReference type="OrthoDB" id="9806430at2"/>
<dbReference type="GO" id="GO:0004048">
    <property type="term" value="F:anthranilate phosphoribosyltransferase activity"/>
    <property type="evidence" value="ECO:0007669"/>
    <property type="project" value="UniProtKB-UniRule"/>
</dbReference>
<comment type="caution">
    <text evidence="9">Lacks conserved residue(s) required for the propagation of feature annotation.</text>
</comment>
<dbReference type="Gene3D" id="3.40.1030.10">
    <property type="entry name" value="Nucleoside phosphorylase/phosphoribosyltransferase catalytic domain"/>
    <property type="match status" value="1"/>
</dbReference>
<dbReference type="PANTHER" id="PTHR43285:SF2">
    <property type="entry name" value="ANTHRANILATE PHOSPHORIBOSYLTRANSFERASE"/>
    <property type="match status" value="1"/>
</dbReference>
<keyword evidence="9" id="KW-0479">Metal-binding</keyword>
<gene>
    <name evidence="9" type="primary">trpD</name>
    <name evidence="12" type="ORF">SAMN05421852_11353</name>
</gene>
<dbReference type="SUPFAM" id="SSF52418">
    <property type="entry name" value="Nucleoside phosphorylase/phosphoribosyltransferase catalytic domain"/>
    <property type="match status" value="1"/>
</dbReference>
<feature type="binding site" evidence="9">
    <location>
        <begin position="83"/>
        <end position="84"/>
    </location>
    <ligand>
        <name>5-phospho-alpha-D-ribose 1-diphosphate</name>
        <dbReference type="ChEBI" id="CHEBI:58017"/>
    </ligand>
</feature>
<keyword evidence="2 9" id="KW-0028">Amino-acid biosynthesis</keyword>
<comment type="pathway">
    <text evidence="1 9">Amino-acid biosynthesis; L-tryptophan biosynthesis; L-tryptophan from chorismate: step 2/5.</text>
</comment>
<dbReference type="RefSeq" id="WP_093230823.1">
    <property type="nucleotide sequence ID" value="NZ_FORR01000013.1"/>
</dbReference>
<evidence type="ECO:0000256" key="2">
    <source>
        <dbReference type="ARBA" id="ARBA00022605"/>
    </source>
</evidence>
<dbReference type="NCBIfam" id="TIGR01245">
    <property type="entry name" value="trpD"/>
    <property type="match status" value="1"/>
</dbReference>
<keyword evidence="4 9" id="KW-0808">Transferase</keyword>
<dbReference type="Proteomes" id="UP000199545">
    <property type="component" value="Unassembled WGS sequence"/>
</dbReference>
<evidence type="ECO:0000256" key="4">
    <source>
        <dbReference type="ARBA" id="ARBA00022679"/>
    </source>
</evidence>
<comment type="cofactor">
    <cofactor evidence="9">
        <name>Mg(2+)</name>
        <dbReference type="ChEBI" id="CHEBI:18420"/>
    </cofactor>
    <text evidence="9">Binds 2 magnesium ions per monomer.</text>
</comment>
<keyword evidence="6 9" id="KW-0057">Aromatic amino acid biosynthesis</keyword>
<evidence type="ECO:0000256" key="6">
    <source>
        <dbReference type="ARBA" id="ARBA00023141"/>
    </source>
</evidence>
<name>A0A1I3SLG5_9BACL</name>
<dbReference type="Gene3D" id="1.20.970.10">
    <property type="entry name" value="Transferase, Pyrimidine Nucleoside Phosphorylase, Chain C"/>
    <property type="match status" value="1"/>
</dbReference>
<dbReference type="HAMAP" id="MF_00211">
    <property type="entry name" value="TrpD"/>
    <property type="match status" value="1"/>
</dbReference>
<dbReference type="Pfam" id="PF00591">
    <property type="entry name" value="Glycos_transf_3"/>
    <property type="match status" value="1"/>
</dbReference>
<dbReference type="FunFam" id="3.40.1030.10:FF:000002">
    <property type="entry name" value="Anthranilate phosphoribosyltransferase"/>
    <property type="match status" value="1"/>
</dbReference>
<feature type="binding site" evidence="9">
    <location>
        <position position="120"/>
    </location>
    <ligand>
        <name>5-phospho-alpha-D-ribose 1-diphosphate</name>
        <dbReference type="ChEBI" id="CHEBI:58017"/>
    </ligand>
</feature>
<comment type="similarity">
    <text evidence="8">In the C-terminal section; belongs to the anthranilate phosphoribosyltransferase family.</text>
</comment>
<feature type="binding site" evidence="9">
    <location>
        <position position="225"/>
    </location>
    <ligand>
        <name>Mg(2+)</name>
        <dbReference type="ChEBI" id="CHEBI:18420"/>
        <label>2</label>
    </ligand>
</feature>
<dbReference type="EMBL" id="FORR01000013">
    <property type="protein sequence ID" value="SFJ58451.1"/>
    <property type="molecule type" value="Genomic_DNA"/>
</dbReference>
<evidence type="ECO:0000256" key="5">
    <source>
        <dbReference type="ARBA" id="ARBA00022822"/>
    </source>
</evidence>
<evidence type="ECO:0000256" key="3">
    <source>
        <dbReference type="ARBA" id="ARBA00022676"/>
    </source>
</evidence>
<dbReference type="InterPro" id="IPR035902">
    <property type="entry name" value="Nuc_phospho_transferase"/>
</dbReference>
<feature type="binding site" evidence="9">
    <location>
        <begin position="108"/>
        <end position="116"/>
    </location>
    <ligand>
        <name>5-phospho-alpha-D-ribose 1-diphosphate</name>
        <dbReference type="ChEBI" id="CHEBI:58017"/>
    </ligand>
</feature>
<evidence type="ECO:0000256" key="7">
    <source>
        <dbReference type="ARBA" id="ARBA00052328"/>
    </source>
</evidence>
<feature type="binding site" evidence="9">
    <location>
        <position position="166"/>
    </location>
    <ligand>
        <name>anthranilate</name>
        <dbReference type="ChEBI" id="CHEBI:16567"/>
        <label>2</label>
    </ligand>
</feature>
<keyword evidence="9" id="KW-0460">Magnesium</keyword>
<dbReference type="SUPFAM" id="SSF47648">
    <property type="entry name" value="Nucleoside phosphorylase/phosphoribosyltransferase N-terminal domain"/>
    <property type="match status" value="1"/>
</dbReference>
<protein>
    <recommendedName>
        <fullName evidence="9">Anthranilate phosphoribosyltransferase</fullName>
        <ecNumber evidence="9">2.4.2.18</ecNumber>
    </recommendedName>
</protein>
<organism evidence="12 13">
    <name type="scientific">Thermoflavimicrobium dichotomicum</name>
    <dbReference type="NCBI Taxonomy" id="46223"/>
    <lineage>
        <taxon>Bacteria</taxon>
        <taxon>Bacillati</taxon>
        <taxon>Bacillota</taxon>
        <taxon>Bacilli</taxon>
        <taxon>Bacillales</taxon>
        <taxon>Thermoactinomycetaceae</taxon>
        <taxon>Thermoflavimicrobium</taxon>
    </lineage>
</organism>
<evidence type="ECO:0000313" key="12">
    <source>
        <dbReference type="EMBL" id="SFJ58451.1"/>
    </source>
</evidence>
<dbReference type="InterPro" id="IPR017459">
    <property type="entry name" value="Glycosyl_Trfase_fam3_N_dom"/>
</dbReference>
<dbReference type="InterPro" id="IPR005940">
    <property type="entry name" value="Anthranilate_Pribosyl_Tfrase"/>
</dbReference>
<reference evidence="12 13" key="1">
    <citation type="submission" date="2016-10" db="EMBL/GenBank/DDBJ databases">
        <authorList>
            <person name="de Groot N.N."/>
        </authorList>
    </citation>
    <scope>NUCLEOTIDE SEQUENCE [LARGE SCALE GENOMIC DNA]</scope>
    <source>
        <strain evidence="12 13">DSM 44778</strain>
    </source>
</reference>
<dbReference type="GO" id="GO:0000162">
    <property type="term" value="P:L-tryptophan biosynthetic process"/>
    <property type="evidence" value="ECO:0007669"/>
    <property type="project" value="UniProtKB-UniRule"/>
</dbReference>
<dbReference type="InterPro" id="IPR000312">
    <property type="entry name" value="Glycosyl_Trfase_fam3"/>
</dbReference>
<keyword evidence="5 9" id="KW-0822">Tryptophan biosynthesis</keyword>
<evidence type="ECO:0000259" key="11">
    <source>
        <dbReference type="Pfam" id="PF02885"/>
    </source>
</evidence>
<proteinExistence type="inferred from homology"/>
<comment type="subunit">
    <text evidence="9">Homodimer.</text>
</comment>
<dbReference type="AlphaFoldDB" id="A0A1I3SLG5"/>
<keyword evidence="3 9" id="KW-0328">Glycosyltransferase</keyword>
<feature type="binding site" evidence="9">
    <location>
        <position position="92"/>
    </location>
    <ligand>
        <name>Mg(2+)</name>
        <dbReference type="ChEBI" id="CHEBI:18420"/>
        <label>1</label>
    </ligand>
</feature>
<comment type="similarity">
    <text evidence="9">Belongs to the anthranilate phosphoribosyltransferase family.</text>
</comment>
<accession>A0A1I3SLG5</accession>
<comment type="function">
    <text evidence="9">Catalyzes the transfer of the phosphoribosyl group of 5-phosphorylribose-1-pyrophosphate (PRPP) to anthranilate to yield N-(5'-phosphoribosyl)-anthranilate (PRA).</text>
</comment>
<evidence type="ECO:0000259" key="10">
    <source>
        <dbReference type="Pfam" id="PF00591"/>
    </source>
</evidence>
<evidence type="ECO:0000256" key="1">
    <source>
        <dbReference type="ARBA" id="ARBA00004907"/>
    </source>
</evidence>
<evidence type="ECO:0000256" key="8">
    <source>
        <dbReference type="ARBA" id="ARBA00061188"/>
    </source>
</evidence>
<feature type="binding site" evidence="9">
    <location>
        <begin position="90"/>
        <end position="93"/>
    </location>
    <ligand>
        <name>5-phospho-alpha-D-ribose 1-diphosphate</name>
        <dbReference type="ChEBI" id="CHEBI:58017"/>
    </ligand>
</feature>
<feature type="binding site" evidence="9">
    <location>
        <position position="111"/>
    </location>
    <ligand>
        <name>anthranilate</name>
        <dbReference type="ChEBI" id="CHEBI:16567"/>
        <label>1</label>
    </ligand>
</feature>
<feature type="binding site" evidence="9">
    <location>
        <position position="80"/>
    </location>
    <ligand>
        <name>5-phospho-alpha-D-ribose 1-diphosphate</name>
        <dbReference type="ChEBI" id="CHEBI:58017"/>
    </ligand>
</feature>
<dbReference type="UniPathway" id="UPA00035">
    <property type="reaction ID" value="UER00041"/>
</dbReference>
<feature type="binding site" evidence="9">
    <location>
        <position position="226"/>
    </location>
    <ligand>
        <name>Mg(2+)</name>
        <dbReference type="ChEBI" id="CHEBI:18420"/>
        <label>1</label>
    </ligand>
</feature>
<feature type="domain" description="Glycosyl transferase family 3 N-terminal" evidence="11">
    <location>
        <begin position="6"/>
        <end position="65"/>
    </location>
</feature>
<evidence type="ECO:0000313" key="13">
    <source>
        <dbReference type="Proteomes" id="UP000199545"/>
    </source>
</evidence>
<feature type="binding site" evidence="9">
    <location>
        <position position="80"/>
    </location>
    <ligand>
        <name>anthranilate</name>
        <dbReference type="ChEBI" id="CHEBI:16567"/>
        <label>1</label>
    </ligand>
</feature>
<feature type="domain" description="Glycosyl transferase family 3" evidence="10">
    <location>
        <begin position="74"/>
        <end position="323"/>
    </location>
</feature>
<dbReference type="Pfam" id="PF02885">
    <property type="entry name" value="Glycos_trans_3N"/>
    <property type="match status" value="1"/>
</dbReference>
<dbReference type="STRING" id="46223.SAMN05421852_11353"/>
<comment type="catalytic activity">
    <reaction evidence="7 9">
        <text>N-(5-phospho-beta-D-ribosyl)anthranilate + diphosphate = 5-phospho-alpha-D-ribose 1-diphosphate + anthranilate</text>
        <dbReference type="Rhea" id="RHEA:11768"/>
        <dbReference type="ChEBI" id="CHEBI:16567"/>
        <dbReference type="ChEBI" id="CHEBI:18277"/>
        <dbReference type="ChEBI" id="CHEBI:33019"/>
        <dbReference type="ChEBI" id="CHEBI:58017"/>
        <dbReference type="EC" id="2.4.2.18"/>
    </reaction>
</comment>
<evidence type="ECO:0000256" key="9">
    <source>
        <dbReference type="HAMAP-Rule" id="MF_00211"/>
    </source>
</evidence>
<dbReference type="InterPro" id="IPR036320">
    <property type="entry name" value="Glycosyl_Trfase_fam3_N_dom_sf"/>
</dbReference>
<dbReference type="PANTHER" id="PTHR43285">
    <property type="entry name" value="ANTHRANILATE PHOSPHORIBOSYLTRANSFERASE"/>
    <property type="match status" value="1"/>
</dbReference>
<keyword evidence="13" id="KW-1185">Reference proteome</keyword>
<feature type="binding site" evidence="9">
    <location>
        <position position="88"/>
    </location>
    <ligand>
        <name>5-phospho-alpha-D-ribose 1-diphosphate</name>
        <dbReference type="ChEBI" id="CHEBI:58017"/>
    </ligand>
</feature>
<dbReference type="GO" id="GO:0000287">
    <property type="term" value="F:magnesium ion binding"/>
    <property type="evidence" value="ECO:0007669"/>
    <property type="project" value="UniProtKB-UniRule"/>
</dbReference>